<proteinExistence type="predicted"/>
<feature type="region of interest" description="Disordered" evidence="3">
    <location>
        <begin position="37"/>
        <end position="70"/>
    </location>
</feature>
<evidence type="ECO:0000256" key="3">
    <source>
        <dbReference type="SAM" id="MobiDB-lite"/>
    </source>
</evidence>
<dbReference type="InterPro" id="IPR044605">
    <property type="entry name" value="At1g26460-like"/>
</dbReference>
<feature type="compositionally biased region" description="Polar residues" evidence="3">
    <location>
        <begin position="58"/>
        <end position="67"/>
    </location>
</feature>
<reference evidence="4 5" key="1">
    <citation type="journal article" date="2015" name="Sci. Rep.">
        <title>The power of single molecule real-time sequencing technology in the de novo assembly of a eukaryotic genome.</title>
        <authorList>
            <person name="Sakai H."/>
            <person name="Naito K."/>
            <person name="Ogiso-Tanaka E."/>
            <person name="Takahashi Y."/>
            <person name="Iseki K."/>
            <person name="Muto C."/>
            <person name="Satou K."/>
            <person name="Teruya K."/>
            <person name="Shiroma A."/>
            <person name="Shimoji M."/>
            <person name="Hirano T."/>
            <person name="Itoh T."/>
            <person name="Kaga A."/>
            <person name="Tomooka N."/>
        </authorList>
    </citation>
    <scope>NUCLEOTIDE SEQUENCE [LARGE SCALE GENOMIC DNA]</scope>
    <source>
        <strain evidence="5">cv. Shumari</strain>
    </source>
</reference>
<dbReference type="AlphaFoldDB" id="A0A0S3T1T6"/>
<name>A0A0S3T1T6_PHAAN</name>
<dbReference type="PANTHER" id="PTHR47205:SF1">
    <property type="entry name" value="OS07G0599000 PROTEIN"/>
    <property type="match status" value="1"/>
</dbReference>
<feature type="repeat" description="PPR" evidence="2">
    <location>
        <begin position="478"/>
        <end position="512"/>
    </location>
</feature>
<dbReference type="OrthoDB" id="185373at2759"/>
<keyword evidence="5" id="KW-1185">Reference proteome</keyword>
<feature type="repeat" description="PPR" evidence="2">
    <location>
        <begin position="513"/>
        <end position="547"/>
    </location>
</feature>
<dbReference type="EMBL" id="AP015043">
    <property type="protein sequence ID" value="BAT99124.1"/>
    <property type="molecule type" value="Genomic_DNA"/>
</dbReference>
<evidence type="ECO:0000256" key="2">
    <source>
        <dbReference type="PROSITE-ProRule" id="PRU00708"/>
    </source>
</evidence>
<keyword evidence="1" id="KW-0677">Repeat</keyword>
<gene>
    <name evidence="4" type="primary">Vigan.10G050900</name>
    <name evidence="4" type="ORF">VIGAN_10050900</name>
</gene>
<dbReference type="Proteomes" id="UP000291084">
    <property type="component" value="Chromosome 10"/>
</dbReference>
<evidence type="ECO:0000313" key="5">
    <source>
        <dbReference type="Proteomes" id="UP000291084"/>
    </source>
</evidence>
<evidence type="ECO:0000313" key="4">
    <source>
        <dbReference type="EMBL" id="BAT99124.1"/>
    </source>
</evidence>
<dbReference type="InterPro" id="IPR002885">
    <property type="entry name" value="PPR_rpt"/>
</dbReference>
<evidence type="ECO:0000256" key="1">
    <source>
        <dbReference type="ARBA" id="ARBA00022737"/>
    </source>
</evidence>
<dbReference type="PROSITE" id="PS51375">
    <property type="entry name" value="PPR"/>
    <property type="match status" value="3"/>
</dbReference>
<sequence length="601" mass="67066">MAPQMAILFRTRSILFPKPSSLIKTISTFPFLSQEPQLADPTPLPPNPASGSPLYHQNWRTPGPSSHPSDHAIAPIGFYNRAPSDSYDPQALLDLFGDCMASNEWNKVKKTFETWVGALDKTGKPNRPDVNLFNHYLRANLMLGSSPSELLDLLAQMDDFNVKPNTASFNLVLKAMCQANETAAAEILLQRMLQTGNETLPDDESYDLVIGLLFSTDQIDAAFKYIDQILKSGNILSMKVFMNCVRRCLTKGRLDTLVTIIERCRASDVNKALCPNWDLCNFIIETATREDNSKLAFYGLEYMARWIVKGERQRAPIFLSADEGLVLSAILTAGRTYDSELLGASWAVLDRSLRKKKAPNPESYLGKIYALASMGNLQKAFSTLNEYELAYGDAGEEAEELFCPFTSLHPLVLACSKKGFETLDNVYFQLENLNHAERPYKSVAALNCVILGCANIWDLDRAYQTFESIGSTFGLSPDIHSYNGLIYAFGKLKKTHEASKVFEHLVSLGLKPNAKSYSLLIEAHLINRDVKSALAVIDDMMCAGFEPSKSILKKVRRRCTREMDYESDDRVQSVANSLNYRLGSESRGDILFNLDYSGGYA</sequence>
<dbReference type="Gene3D" id="1.25.40.10">
    <property type="entry name" value="Tetratricopeptide repeat domain"/>
    <property type="match status" value="2"/>
</dbReference>
<protein>
    <recommendedName>
        <fullName evidence="6">Pentacotripeptide-repeat region of PRORP domain-containing protein</fullName>
    </recommendedName>
</protein>
<dbReference type="PANTHER" id="PTHR47205">
    <property type="entry name" value="OS07G0599000 PROTEIN"/>
    <property type="match status" value="1"/>
</dbReference>
<dbReference type="InterPro" id="IPR011990">
    <property type="entry name" value="TPR-like_helical_dom_sf"/>
</dbReference>
<feature type="repeat" description="PPR" evidence="2">
    <location>
        <begin position="165"/>
        <end position="199"/>
    </location>
</feature>
<accession>A0A0S3T1T6</accession>
<organism evidence="4 5">
    <name type="scientific">Vigna angularis var. angularis</name>
    <dbReference type="NCBI Taxonomy" id="157739"/>
    <lineage>
        <taxon>Eukaryota</taxon>
        <taxon>Viridiplantae</taxon>
        <taxon>Streptophyta</taxon>
        <taxon>Embryophyta</taxon>
        <taxon>Tracheophyta</taxon>
        <taxon>Spermatophyta</taxon>
        <taxon>Magnoliopsida</taxon>
        <taxon>eudicotyledons</taxon>
        <taxon>Gunneridae</taxon>
        <taxon>Pentapetalae</taxon>
        <taxon>rosids</taxon>
        <taxon>fabids</taxon>
        <taxon>Fabales</taxon>
        <taxon>Fabaceae</taxon>
        <taxon>Papilionoideae</taxon>
        <taxon>50 kb inversion clade</taxon>
        <taxon>NPAAA clade</taxon>
        <taxon>indigoferoid/millettioid clade</taxon>
        <taxon>Phaseoleae</taxon>
        <taxon>Vigna</taxon>
    </lineage>
</organism>
<dbReference type="Pfam" id="PF13041">
    <property type="entry name" value="PPR_2"/>
    <property type="match status" value="1"/>
</dbReference>
<dbReference type="NCBIfam" id="TIGR00756">
    <property type="entry name" value="PPR"/>
    <property type="match status" value="2"/>
</dbReference>
<evidence type="ECO:0008006" key="6">
    <source>
        <dbReference type="Google" id="ProtNLM"/>
    </source>
</evidence>